<evidence type="ECO:0000256" key="2">
    <source>
        <dbReference type="ARBA" id="ARBA00008455"/>
    </source>
</evidence>
<feature type="region of interest" description="Disordered" evidence="8">
    <location>
        <begin position="468"/>
        <end position="585"/>
    </location>
</feature>
<dbReference type="SMART" id="SM00848">
    <property type="entry name" value="Inhibitor_I29"/>
    <property type="match status" value="1"/>
</dbReference>
<keyword evidence="9" id="KW-0472">Membrane</keyword>
<keyword evidence="10" id="KW-0732">Signal</keyword>
<reference evidence="13" key="1">
    <citation type="submission" date="2023-03" db="EMBL/GenBank/DDBJ databases">
        <authorList>
            <person name="Steffen K."/>
            <person name="Cardenas P."/>
        </authorList>
    </citation>
    <scope>NUCLEOTIDE SEQUENCE</scope>
</reference>
<feature type="transmembrane region" description="Helical" evidence="9">
    <location>
        <begin position="1127"/>
        <end position="1147"/>
    </location>
</feature>
<dbReference type="InterPro" id="IPR038765">
    <property type="entry name" value="Papain-like_cys_pep_sf"/>
</dbReference>
<dbReference type="InterPro" id="IPR021419">
    <property type="entry name" value="Mediator_Med25_VWA"/>
</dbReference>
<evidence type="ECO:0000256" key="8">
    <source>
        <dbReference type="SAM" id="MobiDB-lite"/>
    </source>
</evidence>
<feature type="compositionally biased region" description="Polar residues" evidence="8">
    <location>
        <begin position="791"/>
        <end position="804"/>
    </location>
</feature>
<feature type="compositionally biased region" description="Polar residues" evidence="8">
    <location>
        <begin position="884"/>
        <end position="910"/>
    </location>
</feature>
<dbReference type="GO" id="GO:0008234">
    <property type="term" value="F:cysteine-type peptidase activity"/>
    <property type="evidence" value="ECO:0007669"/>
    <property type="project" value="InterPro"/>
</dbReference>
<evidence type="ECO:0000256" key="5">
    <source>
        <dbReference type="ARBA" id="ARBA00023163"/>
    </source>
</evidence>
<evidence type="ECO:0000256" key="9">
    <source>
        <dbReference type="SAM" id="Phobius"/>
    </source>
</evidence>
<feature type="compositionally biased region" description="Low complexity" evidence="8">
    <location>
        <begin position="962"/>
        <end position="982"/>
    </location>
</feature>
<dbReference type="Pfam" id="PF11265">
    <property type="entry name" value="Med25_VWA"/>
    <property type="match status" value="1"/>
</dbReference>
<keyword evidence="3" id="KW-0805">Transcription regulation</keyword>
<evidence type="ECO:0000256" key="10">
    <source>
        <dbReference type="SAM" id="SignalP"/>
    </source>
</evidence>
<dbReference type="Pfam" id="PF00112">
    <property type="entry name" value="Peptidase_C1"/>
    <property type="match status" value="1"/>
</dbReference>
<evidence type="ECO:0000256" key="4">
    <source>
        <dbReference type="ARBA" id="ARBA00023159"/>
    </source>
</evidence>
<dbReference type="GO" id="GO:0006508">
    <property type="term" value="P:proteolysis"/>
    <property type="evidence" value="ECO:0007669"/>
    <property type="project" value="InterPro"/>
</dbReference>
<name>A0AA35S2G9_GEOBA</name>
<evidence type="ECO:0000259" key="11">
    <source>
        <dbReference type="SMART" id="SM00645"/>
    </source>
</evidence>
<feature type="signal peptide" evidence="10">
    <location>
        <begin position="1"/>
        <end position="18"/>
    </location>
</feature>
<feature type="compositionally biased region" description="Polar residues" evidence="8">
    <location>
        <begin position="810"/>
        <end position="830"/>
    </location>
</feature>
<protein>
    <recommendedName>
        <fullName evidence="7">Mediator complex subunit 25</fullName>
    </recommendedName>
</protein>
<feature type="compositionally biased region" description="Low complexity" evidence="8">
    <location>
        <begin position="541"/>
        <end position="569"/>
    </location>
</feature>
<dbReference type="CDD" id="cd02248">
    <property type="entry name" value="Peptidase_C1A"/>
    <property type="match status" value="1"/>
</dbReference>
<dbReference type="Gene3D" id="2.40.290.30">
    <property type="entry name" value="Mediator complex subunit 25, ACID domain"/>
    <property type="match status" value="1"/>
</dbReference>
<dbReference type="Gene3D" id="3.90.70.10">
    <property type="entry name" value="Cysteine proteinases"/>
    <property type="match status" value="1"/>
</dbReference>
<organism evidence="13 14">
    <name type="scientific">Geodia barretti</name>
    <name type="common">Barrett's horny sponge</name>
    <dbReference type="NCBI Taxonomy" id="519541"/>
    <lineage>
        <taxon>Eukaryota</taxon>
        <taxon>Metazoa</taxon>
        <taxon>Porifera</taxon>
        <taxon>Demospongiae</taxon>
        <taxon>Heteroscleromorpha</taxon>
        <taxon>Tetractinellida</taxon>
        <taxon>Astrophorina</taxon>
        <taxon>Geodiidae</taxon>
        <taxon>Geodia</taxon>
    </lineage>
</organism>
<dbReference type="InterPro" id="IPR013128">
    <property type="entry name" value="Peptidase_C1A"/>
</dbReference>
<feature type="region of interest" description="Disordered" evidence="8">
    <location>
        <begin position="791"/>
        <end position="982"/>
    </location>
</feature>
<evidence type="ECO:0000313" key="14">
    <source>
        <dbReference type="Proteomes" id="UP001174909"/>
    </source>
</evidence>
<comment type="subcellular location">
    <subcellularLocation>
        <location evidence="1">Nucleus</location>
    </subcellularLocation>
</comment>
<feature type="compositionally biased region" description="Low complexity" evidence="8">
    <location>
        <begin position="831"/>
        <end position="853"/>
    </location>
</feature>
<dbReference type="InterPro" id="IPR000668">
    <property type="entry name" value="Peptidase_C1A_C"/>
</dbReference>
<keyword evidence="9" id="KW-1133">Transmembrane helix</keyword>
<feature type="domain" description="Peptidase C1A papain C-terminal" evidence="11">
    <location>
        <begin position="108"/>
        <end position="295"/>
    </location>
</feature>
<evidence type="ECO:0000313" key="13">
    <source>
        <dbReference type="EMBL" id="CAI8020867.1"/>
    </source>
</evidence>
<dbReference type="InterPro" id="IPR013201">
    <property type="entry name" value="Prot_inhib_I29"/>
</dbReference>
<dbReference type="EMBL" id="CASHTH010001853">
    <property type="protein sequence ID" value="CAI8020867.1"/>
    <property type="molecule type" value="Genomic_DNA"/>
</dbReference>
<evidence type="ECO:0000256" key="3">
    <source>
        <dbReference type="ARBA" id="ARBA00023015"/>
    </source>
</evidence>
<dbReference type="InterPro" id="IPR039417">
    <property type="entry name" value="Peptidase_C1A_papain-like"/>
</dbReference>
<keyword evidence="9" id="KW-0812">Transmembrane</keyword>
<feature type="compositionally biased region" description="Polar residues" evidence="8">
    <location>
        <begin position="490"/>
        <end position="529"/>
    </location>
</feature>
<keyword evidence="6" id="KW-0539">Nucleus</keyword>
<dbReference type="AlphaFoldDB" id="A0AA35S2G9"/>
<feature type="compositionally biased region" description="Polar residues" evidence="8">
    <location>
        <begin position="854"/>
        <end position="872"/>
    </location>
</feature>
<evidence type="ECO:0000259" key="12">
    <source>
        <dbReference type="SMART" id="SM00848"/>
    </source>
</evidence>
<dbReference type="SUPFAM" id="SSF54001">
    <property type="entry name" value="Cysteine proteinases"/>
    <property type="match status" value="1"/>
</dbReference>
<proteinExistence type="inferred from homology"/>
<dbReference type="InterPro" id="IPR038196">
    <property type="entry name" value="Med25_PTOV_sf"/>
</dbReference>
<dbReference type="Proteomes" id="UP001174909">
    <property type="component" value="Unassembled WGS sequence"/>
</dbReference>
<keyword evidence="5" id="KW-0804">Transcription</keyword>
<dbReference type="Pfam" id="PF11232">
    <property type="entry name" value="Med25"/>
    <property type="match status" value="1"/>
</dbReference>
<keyword evidence="14" id="KW-1185">Reference proteome</keyword>
<dbReference type="InterPro" id="IPR021394">
    <property type="entry name" value="Med25_PTOV"/>
</dbReference>
<feature type="compositionally biased region" description="Polar residues" evidence="8">
    <location>
        <begin position="937"/>
        <end position="961"/>
    </location>
</feature>
<comment type="similarity">
    <text evidence="2">Belongs to the peptidase C1 family.</text>
</comment>
<evidence type="ECO:0000256" key="1">
    <source>
        <dbReference type="ARBA" id="ARBA00004123"/>
    </source>
</evidence>
<feature type="chain" id="PRO_5041384653" description="Mediator complex subunit 25" evidence="10">
    <location>
        <begin position="19"/>
        <end position="1180"/>
    </location>
</feature>
<dbReference type="Pfam" id="PF08246">
    <property type="entry name" value="Inhibitor_I29"/>
    <property type="match status" value="1"/>
</dbReference>
<sequence>MRGITIFLAMLLVAVGQAGTREKWHLWKERHNKVYLNESEEASRKQTWLRNLLKISDHNSRNVTFVMELNQFADLSEEELPALLLTPMDLNNGVEGCGLHVNSNKNNYPSSLDWRERGFVTEVKDQGKCKSSWAFSAIGALEGQNFKESGHLLDLSVQQAIDCSWLHGNRGCHGGLATSVFDYVNREHGICASSSYSYVGYMIMEVASNGMPVTATVCPLNTLCDVILLVDASASLSGVFQGLMNDYILPCLEHFSGGAMKHSSSELKYGPVQFGLVTMNSPGLTYRQACTYYPVTCDGARVHQWLKEMRFEGGLMEHSLRLSEGFAAVLELCDLMSTTREPCLGPDQAVEQYCLLVCNFPPSSHSCVESMKYGGKTHEQLSKIMVERNLKVSVISPRNLLYFKNIFERGLVDTDADTKEVLSESQHSLHSGHTVLFQGFTLQSLKRKQEEGLLKKVNELKQIPLKVETRMDTQTPALPTNGVAPHSDKSGQLLSTTYDSKTPPNQSSPIGGTRNPSPSFTKATPSTVADENPTSVPPPSVFAAPSPSGVASPQRQPIPSTITSVSPPSNAAGAPITRVPSSTQLHTTRASFSASLPMQPAASPSASVQQNVPQLQVPNRSLAAQGGTQQIGITSLASSQPPHMGATQPSIPNQLGQGALNMGPSLNRAVSSSTAMTALSLPSSMSQGFPNVVATCTSIPSTSTAPIFSHLGVTSSLGNQSALNQRQPVGSMAAAVAAAESALMQANAQVLPPRLGPMSSGINIPGQTGGIGQGITNTVMASQPSMNVGLTSLVGSSQSSTTATPAMISSAPSTLQPSQQNVTGTQPNSSAMQLAMQGQQQQQQHPLGTLQPGTQPSGVSISQPNVQSQFGAQGQGHVMGPGVAQSQQQAGMPQSMGRGQQPLSGPQMSLPNPGMPPTQPGHMQPQSMQPGMLGPAQGTSSNMASGLQQPPHSASQPGMTTGMQPPGQQVHPGQPGAFGVQAQQQVQQTIIWNGTVDIMEQHRGQRPVKRPMQCSISAKRDNIPELHPENWPQYLMMQAYPKQATSMIMSLMKLNQQQNMVRVVTFNFAEPPEQVYTLRLLMSSDQAQKHFGIVHFNSATPQPIKALILVWNEKAMQFTGLIPIEQVLHIIVMWSIYMLYWLSRSVLLLSRIVSKMSTAHIHGTFTPNYTCTLVGKTLKY</sequence>
<dbReference type="SMART" id="SM00645">
    <property type="entry name" value="Pept_C1"/>
    <property type="match status" value="1"/>
</dbReference>
<gene>
    <name evidence="13" type="ORF">GBAR_LOCUS12441</name>
</gene>
<dbReference type="PANTHER" id="PTHR12411">
    <property type="entry name" value="CYSTEINE PROTEASE FAMILY C1-RELATED"/>
    <property type="match status" value="1"/>
</dbReference>
<feature type="domain" description="Cathepsin propeptide inhibitor" evidence="12">
    <location>
        <begin position="24"/>
        <end position="80"/>
    </location>
</feature>
<evidence type="ECO:0000256" key="7">
    <source>
        <dbReference type="ARBA" id="ARBA00031958"/>
    </source>
</evidence>
<comment type="caution">
    <text evidence="13">The sequence shown here is derived from an EMBL/GenBank/DDBJ whole genome shotgun (WGS) entry which is preliminary data.</text>
</comment>
<evidence type="ECO:0000256" key="6">
    <source>
        <dbReference type="ARBA" id="ARBA00023242"/>
    </source>
</evidence>
<dbReference type="GO" id="GO:0005634">
    <property type="term" value="C:nucleus"/>
    <property type="evidence" value="ECO:0007669"/>
    <property type="project" value="UniProtKB-SubCell"/>
</dbReference>
<accession>A0AA35S2G9</accession>
<keyword evidence="4" id="KW-0010">Activator</keyword>